<dbReference type="VEuPathDB" id="VectorBase:CSON012221"/>
<protein>
    <submittedName>
        <fullName evidence="1">CSON012221 protein</fullName>
    </submittedName>
</protein>
<evidence type="ECO:0000313" key="1">
    <source>
        <dbReference type="EMBL" id="SSX36034.1"/>
    </source>
</evidence>
<gene>
    <name evidence="1" type="primary">CSON012221</name>
</gene>
<accession>A0A336N0D3</accession>
<proteinExistence type="predicted"/>
<sequence>MHWHLLHPLLLDSLRHNQKLHRATIVCQMQLANQLPQIHQASHPTTINRSIHWIQLMTAIQIASQRKQMTGHEMMALYWPIRVQLQHTVHLEVLQIVRCLQRPMMMMPKENELS</sequence>
<dbReference type="AlphaFoldDB" id="A0A336N0D3"/>
<name>A0A336N0D3_CULSO</name>
<organism evidence="1">
    <name type="scientific">Culicoides sonorensis</name>
    <name type="common">Biting midge</name>
    <dbReference type="NCBI Taxonomy" id="179676"/>
    <lineage>
        <taxon>Eukaryota</taxon>
        <taxon>Metazoa</taxon>
        <taxon>Ecdysozoa</taxon>
        <taxon>Arthropoda</taxon>
        <taxon>Hexapoda</taxon>
        <taxon>Insecta</taxon>
        <taxon>Pterygota</taxon>
        <taxon>Neoptera</taxon>
        <taxon>Endopterygota</taxon>
        <taxon>Diptera</taxon>
        <taxon>Nematocera</taxon>
        <taxon>Chironomoidea</taxon>
        <taxon>Ceratopogonidae</taxon>
        <taxon>Ceratopogoninae</taxon>
        <taxon>Culicoides</taxon>
        <taxon>Monoculicoides</taxon>
    </lineage>
</organism>
<dbReference type="EMBL" id="UFQT01005636">
    <property type="protein sequence ID" value="SSX36034.1"/>
    <property type="molecule type" value="Genomic_DNA"/>
</dbReference>
<reference evidence="1" key="1">
    <citation type="submission" date="2018-07" db="EMBL/GenBank/DDBJ databases">
        <authorList>
            <person name="Quirk P.G."/>
            <person name="Krulwich T.A."/>
        </authorList>
    </citation>
    <scope>NUCLEOTIDE SEQUENCE</scope>
</reference>